<proteinExistence type="predicted"/>
<dbReference type="RefSeq" id="WP_208338997.1">
    <property type="nucleotide sequence ID" value="NZ_CAWQFN010000472.1"/>
</dbReference>
<organism evidence="1 2">
    <name type="scientific">Aetokthonos hydrillicola Thurmond2011</name>
    <dbReference type="NCBI Taxonomy" id="2712845"/>
    <lineage>
        <taxon>Bacteria</taxon>
        <taxon>Bacillati</taxon>
        <taxon>Cyanobacteriota</taxon>
        <taxon>Cyanophyceae</taxon>
        <taxon>Nostocales</taxon>
        <taxon>Hapalosiphonaceae</taxon>
        <taxon>Aetokthonos</taxon>
    </lineage>
</organism>
<evidence type="ECO:0000313" key="2">
    <source>
        <dbReference type="Proteomes" id="UP000667802"/>
    </source>
</evidence>
<protein>
    <submittedName>
        <fullName evidence="1">Scytonemin biosynthesis cyclase/decarboxylase ScyC</fullName>
    </submittedName>
</protein>
<gene>
    <name evidence="1" type="primary">scyC</name>
    <name evidence="1" type="ORF">G7B40_010440</name>
</gene>
<name>A0AAP5I4P1_9CYAN</name>
<evidence type="ECO:0000313" key="1">
    <source>
        <dbReference type="EMBL" id="MDR9894982.1"/>
    </source>
</evidence>
<dbReference type="NCBIfam" id="NF035924">
    <property type="entry name" value="scytonem_ScyC"/>
    <property type="match status" value="1"/>
</dbReference>
<dbReference type="Proteomes" id="UP000667802">
    <property type="component" value="Unassembled WGS sequence"/>
</dbReference>
<dbReference type="EMBL" id="JAALHA020000003">
    <property type="protein sequence ID" value="MDR9894982.1"/>
    <property type="molecule type" value="Genomic_DNA"/>
</dbReference>
<accession>A0AAP5I4P1</accession>
<reference evidence="2" key="1">
    <citation type="journal article" date="2021" name="Science">
        <title>Hunting the eagle killer: A cyanobacterial neurotoxin causes vacuolar myelinopathy.</title>
        <authorList>
            <person name="Breinlinger S."/>
            <person name="Phillips T.J."/>
            <person name="Haram B.N."/>
            <person name="Mares J."/>
            <person name="Martinez Yerena J.A."/>
            <person name="Hrouzek P."/>
            <person name="Sobotka R."/>
            <person name="Henderson W.M."/>
            <person name="Schmieder P."/>
            <person name="Williams S.M."/>
            <person name="Lauderdale J.D."/>
            <person name="Wilde H.D."/>
            <person name="Gerrin W."/>
            <person name="Kust A."/>
            <person name="Washington J.W."/>
            <person name="Wagner C."/>
            <person name="Geier B."/>
            <person name="Liebeke M."/>
            <person name="Enke H."/>
            <person name="Niedermeyer T.H.J."/>
            <person name="Wilde S.B."/>
        </authorList>
    </citation>
    <scope>NUCLEOTIDE SEQUENCE [LARGE SCALE GENOMIC DNA]</scope>
    <source>
        <strain evidence="2">Thurmond2011</strain>
    </source>
</reference>
<sequence length="324" mass="37684">MEKNTFATSAYIATSPETAFEYLCSLKNLDDWTLFSRMKEQVDEDTWIGSASGYHKNLYYHVKKLENPLFFGIEWHCGFEYQKYFQVYPVLLFPPDYIEPGTDEKGVYFHWLSFVDPRRQTQMIMQGIHTVHTSECRSLKAILERKAGYKQAAKGRYFIDTDTIYVDAPVEIGVKYLSNLRNMDEWAHLVRPFGEISPESGEFLDEYDQKVNISLRLHTLSKYYLLEQEYFYPDYQFYQRSVALLIPTAYAFGDPSAPGFILHQITFWKPGESLPHGKLQIEDFGAEAMNIKRMLEAKAGNLESFNRGMSYLPQTQELLVTASN</sequence>
<comment type="caution">
    <text evidence="1">The sequence shown here is derived from an EMBL/GenBank/DDBJ whole genome shotgun (WGS) entry which is preliminary data.</text>
</comment>
<keyword evidence="2" id="KW-1185">Reference proteome</keyword>
<dbReference type="AlphaFoldDB" id="A0AAP5I4P1"/>